<accession>A0ABN0HD51</accession>
<gene>
    <name evidence="1" type="ORF">LEP1GSC178_3612</name>
</gene>
<evidence type="ECO:0000313" key="1">
    <source>
        <dbReference type="EMBL" id="EJZ43426.1"/>
    </source>
</evidence>
<protein>
    <recommendedName>
        <fullName evidence="3">Late control protein</fullName>
    </recommendedName>
</protein>
<name>A0ABN0HD51_9LEPT</name>
<dbReference type="EMBL" id="AHOM02000004">
    <property type="protein sequence ID" value="EJZ43426.1"/>
    <property type="molecule type" value="Genomic_DNA"/>
</dbReference>
<reference evidence="1 2" key="1">
    <citation type="submission" date="2012-08" db="EMBL/GenBank/DDBJ databases">
        <authorList>
            <person name="Harkins D.M."/>
            <person name="Durkin A.S."/>
            <person name="Selengut J.D."/>
            <person name="Sanka R."/>
            <person name="DePew J."/>
            <person name="Purushe J."/>
            <person name="Matthias M.A."/>
            <person name="Vinetz J.M."/>
            <person name="Sutton G.G."/>
            <person name="Nelson W.C."/>
            <person name="Fouts D.E."/>
        </authorList>
    </citation>
    <scope>NUCLEOTIDE SEQUENCE [LARGE SCALE GENOMIC DNA]</scope>
    <source>
        <strain evidence="1 2">MMD4847</strain>
    </source>
</reference>
<organism evidence="1 2">
    <name type="scientific">Leptospira licerasiae str. MMD4847</name>
    <dbReference type="NCBI Taxonomy" id="1049971"/>
    <lineage>
        <taxon>Bacteria</taxon>
        <taxon>Pseudomonadati</taxon>
        <taxon>Spirochaetota</taxon>
        <taxon>Spirochaetia</taxon>
        <taxon>Leptospirales</taxon>
        <taxon>Leptospiraceae</taxon>
        <taxon>Leptospira</taxon>
    </lineage>
</organism>
<dbReference type="Proteomes" id="UP000018720">
    <property type="component" value="Unassembled WGS sequence"/>
</dbReference>
<proteinExistence type="predicted"/>
<sequence>MHKILEAELVSGRNEPSSQLTIKLPKMKGWARESVKKGDLVQWYAWYEGYSESLEFEGTVVSVSPKLPLEIVCRDGMFDLQLKTINFNVDNMTVSSLVNRCILPGTLTKIDPSVASTRVSYDITTEGRRASYVLTRLKKYGIDAFFRKGILYVQSPSKLTIPPKPKRFHLAHNVIKDNLSTREGRDVTVKLRSYNKDSGRMQQVTYTEAKGEEIVFDIDGISYAELLKRAKEVYHEIAGKGLVGDFETFGAPSVQHSEIIRFEDPNDKERTKEIFVDKVVKTWSAQNAQFRQLIYPAVVKFVGVA</sequence>
<comment type="caution">
    <text evidence="1">The sequence shown here is derived from an EMBL/GenBank/DDBJ whole genome shotgun (WGS) entry which is preliminary data.</text>
</comment>
<evidence type="ECO:0000313" key="2">
    <source>
        <dbReference type="Proteomes" id="UP000018720"/>
    </source>
</evidence>
<evidence type="ECO:0008006" key="3">
    <source>
        <dbReference type="Google" id="ProtNLM"/>
    </source>
</evidence>
<keyword evidence="2" id="KW-1185">Reference proteome</keyword>